<comment type="caution">
    <text evidence="1">The sequence shown here is derived from an EMBL/GenBank/DDBJ whole genome shotgun (WGS) entry which is preliminary data.</text>
</comment>
<dbReference type="InterPro" id="IPR016750">
    <property type="entry name" value="Aceto_COase_bsu/gsu"/>
</dbReference>
<accession>A0A1Y3PFF6</accession>
<gene>
    <name evidence="1" type="ORF">BAA01_01820</name>
</gene>
<organism evidence="1 2">
    <name type="scientific">Bacillus thermozeamaize</name>
    <dbReference type="NCBI Taxonomy" id="230954"/>
    <lineage>
        <taxon>Bacteria</taxon>
        <taxon>Bacillati</taxon>
        <taxon>Bacillota</taxon>
        <taxon>Bacilli</taxon>
        <taxon>Bacillales</taxon>
        <taxon>Bacillaceae</taxon>
        <taxon>Bacillus</taxon>
    </lineage>
</organism>
<sequence length="124" mass="14911">MTEQFTERITEYLDIDLEKEVWCCNRCGHVLAPARQNYKTGLLVYERDPREIHRPMLNEKEYHYTYAPDPNWCRLLEYYCPGCGTLVETEYLVPGHPITHDIELDIEWFKRRAKENRAREETEG</sequence>
<protein>
    <submittedName>
        <fullName evidence="1">Acetophenone carboxylase</fullName>
    </submittedName>
</protein>
<evidence type="ECO:0000313" key="1">
    <source>
        <dbReference type="EMBL" id="OUM86095.1"/>
    </source>
</evidence>
<dbReference type="Pfam" id="PF08882">
    <property type="entry name" value="Acetone_carb_G"/>
    <property type="match status" value="1"/>
</dbReference>
<dbReference type="EMBL" id="LZRT01000094">
    <property type="protein sequence ID" value="OUM86095.1"/>
    <property type="molecule type" value="Genomic_DNA"/>
</dbReference>
<dbReference type="Proteomes" id="UP000196475">
    <property type="component" value="Unassembled WGS sequence"/>
</dbReference>
<name>A0A1Y3PFF6_9BACI</name>
<proteinExistence type="predicted"/>
<evidence type="ECO:0000313" key="2">
    <source>
        <dbReference type="Proteomes" id="UP000196475"/>
    </source>
</evidence>
<reference evidence="2" key="1">
    <citation type="submission" date="2016-06" db="EMBL/GenBank/DDBJ databases">
        <authorList>
            <person name="Nascimento L."/>
            <person name="Pereira R.V."/>
            <person name="Martins L.F."/>
            <person name="Quaggio R.B."/>
            <person name="Silva A.M."/>
            <person name="Setubal J.C."/>
        </authorList>
    </citation>
    <scope>NUCLEOTIDE SEQUENCE [LARGE SCALE GENOMIC DNA]</scope>
</reference>
<dbReference type="AlphaFoldDB" id="A0A1Y3PFF6"/>